<evidence type="ECO:0000313" key="4">
    <source>
        <dbReference type="Proteomes" id="UP001556098"/>
    </source>
</evidence>
<proteinExistence type="predicted"/>
<dbReference type="NCBIfam" id="NF002043">
    <property type="entry name" value="PRK00870.1"/>
    <property type="match status" value="1"/>
</dbReference>
<reference evidence="3 4" key="1">
    <citation type="submission" date="2024-07" db="EMBL/GenBank/DDBJ databases">
        <title>Marimonas sp.nov., isolated from tidal-flat sediment.</title>
        <authorList>
            <person name="Jayan J.N."/>
            <person name="Lee S.S."/>
        </authorList>
    </citation>
    <scope>NUCLEOTIDE SEQUENCE [LARGE SCALE GENOMIC DNA]</scope>
    <source>
        <strain evidence="3 4">MJW-29</strain>
    </source>
</reference>
<dbReference type="InterPro" id="IPR029058">
    <property type="entry name" value="AB_hydrolase_fold"/>
</dbReference>
<dbReference type="PANTHER" id="PTHR42977:SF3">
    <property type="entry name" value="AB HYDROLASE-1 DOMAIN-CONTAINING PROTEIN"/>
    <property type="match status" value="1"/>
</dbReference>
<comment type="caution">
    <text evidence="3">The sequence shown here is derived from an EMBL/GenBank/DDBJ whole genome shotgun (WGS) entry which is preliminary data.</text>
</comment>
<dbReference type="InterPro" id="IPR000073">
    <property type="entry name" value="AB_hydrolase_1"/>
</dbReference>
<keyword evidence="1 3" id="KW-0378">Hydrolase</keyword>
<accession>A0ABV3RW67</accession>
<dbReference type="PRINTS" id="PR00412">
    <property type="entry name" value="EPOXHYDRLASE"/>
</dbReference>
<name>A0ABV3RW67_9RHOB</name>
<dbReference type="Proteomes" id="UP001556098">
    <property type="component" value="Unassembled WGS sequence"/>
</dbReference>
<dbReference type="InterPro" id="IPR051340">
    <property type="entry name" value="Haloalkane_dehalogenase"/>
</dbReference>
<dbReference type="Pfam" id="PF00561">
    <property type="entry name" value="Abhydrolase_1"/>
    <property type="match status" value="1"/>
</dbReference>
<evidence type="ECO:0000313" key="3">
    <source>
        <dbReference type="EMBL" id="MEW9922273.1"/>
    </source>
</evidence>
<keyword evidence="4" id="KW-1185">Reference proteome</keyword>
<evidence type="ECO:0000256" key="1">
    <source>
        <dbReference type="ARBA" id="ARBA00022801"/>
    </source>
</evidence>
<gene>
    <name evidence="3" type="ORF">AB2B41_21965</name>
</gene>
<dbReference type="SUPFAM" id="SSF53474">
    <property type="entry name" value="alpha/beta-Hydrolases"/>
    <property type="match status" value="1"/>
</dbReference>
<protein>
    <submittedName>
        <fullName evidence="3">Haloalkane dehalogenase</fullName>
        <ecNumber evidence="3">3.8.1.5</ecNumber>
    </submittedName>
</protein>
<dbReference type="GO" id="GO:0018786">
    <property type="term" value="F:haloalkane dehalogenase activity"/>
    <property type="evidence" value="ECO:0007669"/>
    <property type="project" value="UniProtKB-EC"/>
</dbReference>
<sequence length="302" mass="34009">MNHIEALRTPDACFADLPDFPWTPRYFDNLEGYDGLRMALIDEGPSDAEHVFLCLHGQPAWSFLYRHMIPEFLMVGARVVAPDLFGFGRSDKPVDDDVYSFTFHRQSLIALIEALGLQNITLVVQDWGGLLGLTIPPDMPDRFNRLMVMDTVLGLGGGTTEGFEAWRKFHGEHPDYDMAALFQKYVPGMSDAVAAAYAAPFPDPRYRGGARRFPFLVMTKPDMEGVEVSRRAATWWSSEWQGDDFMAVGEKDELIPPWLMKRMHEVLGLTRPPMMLPDAGHFVQETHGAEVARAALDAWNSD</sequence>
<dbReference type="InterPro" id="IPR000639">
    <property type="entry name" value="Epox_hydrolase-like"/>
</dbReference>
<organism evidence="3 4">
    <name type="scientific">Sulfitobacter sediminis</name>
    <dbReference type="NCBI Taxonomy" id="3234186"/>
    <lineage>
        <taxon>Bacteria</taxon>
        <taxon>Pseudomonadati</taxon>
        <taxon>Pseudomonadota</taxon>
        <taxon>Alphaproteobacteria</taxon>
        <taxon>Rhodobacterales</taxon>
        <taxon>Roseobacteraceae</taxon>
        <taxon>Sulfitobacter</taxon>
    </lineage>
</organism>
<feature type="domain" description="AB hydrolase-1" evidence="2">
    <location>
        <begin position="51"/>
        <end position="287"/>
    </location>
</feature>
<evidence type="ECO:0000259" key="2">
    <source>
        <dbReference type="Pfam" id="PF00561"/>
    </source>
</evidence>
<dbReference type="Gene3D" id="3.40.50.1820">
    <property type="entry name" value="alpha/beta hydrolase"/>
    <property type="match status" value="1"/>
</dbReference>
<dbReference type="RefSeq" id="WP_367879969.1">
    <property type="nucleotide sequence ID" value="NZ_JBFNXX010000041.1"/>
</dbReference>
<dbReference type="PRINTS" id="PR00111">
    <property type="entry name" value="ABHYDROLASE"/>
</dbReference>
<dbReference type="EMBL" id="JBFNXX010000041">
    <property type="protein sequence ID" value="MEW9922273.1"/>
    <property type="molecule type" value="Genomic_DNA"/>
</dbReference>
<dbReference type="EC" id="3.8.1.5" evidence="3"/>
<dbReference type="PANTHER" id="PTHR42977">
    <property type="entry name" value="HYDROLASE-RELATED"/>
    <property type="match status" value="1"/>
</dbReference>